<dbReference type="GO" id="GO:0016787">
    <property type="term" value="F:hydrolase activity"/>
    <property type="evidence" value="ECO:0007669"/>
    <property type="project" value="UniProtKB-KW"/>
</dbReference>
<dbReference type="SUPFAM" id="SSF56281">
    <property type="entry name" value="Metallo-hydrolase/oxidoreductase"/>
    <property type="match status" value="1"/>
</dbReference>
<evidence type="ECO:0000313" key="3">
    <source>
        <dbReference type="Proteomes" id="UP000239814"/>
    </source>
</evidence>
<keyword evidence="2" id="KW-0378">Hydrolase</keyword>
<dbReference type="Gene3D" id="3.60.15.10">
    <property type="entry name" value="Ribonuclease Z/Hydroxyacylglutathione hydrolase-like"/>
    <property type="match status" value="1"/>
</dbReference>
<protein>
    <submittedName>
        <fullName evidence="2">MBL fold metallo-hydrolase</fullName>
    </submittedName>
</protein>
<keyword evidence="3" id="KW-1185">Reference proteome</keyword>
<accession>A0A2S0KCA1</accession>
<proteinExistence type="predicted"/>
<dbReference type="PANTHER" id="PTHR42951">
    <property type="entry name" value="METALLO-BETA-LACTAMASE DOMAIN-CONTAINING"/>
    <property type="match status" value="1"/>
</dbReference>
<name>A0A2S0KCA1_9ACTN</name>
<dbReference type="Proteomes" id="UP000239814">
    <property type="component" value="Chromosome"/>
</dbReference>
<dbReference type="RefSeq" id="WP_105941024.1">
    <property type="nucleotide sequence ID" value="NZ_CP027433.1"/>
</dbReference>
<dbReference type="EMBL" id="CP027433">
    <property type="protein sequence ID" value="AVL99289.1"/>
    <property type="molecule type" value="Genomic_DNA"/>
</dbReference>
<dbReference type="AlphaFoldDB" id="A0A2S0KCA1"/>
<dbReference type="PANTHER" id="PTHR42951:SF14">
    <property type="entry name" value="METALLO-BETA-LACTAMASE SUPERFAMILY PROTEIN"/>
    <property type="match status" value="1"/>
</dbReference>
<reference evidence="2 3" key="1">
    <citation type="submission" date="2018-03" db="EMBL/GenBank/DDBJ databases">
        <title>Characteristics and genome of n-alkane degrading marine bacteria Gordonia iterans isolated from crude oil contaminated in Tae-an, South Korea.</title>
        <authorList>
            <person name="Lee S.-S."/>
            <person name="Kim H."/>
        </authorList>
    </citation>
    <scope>NUCLEOTIDE SEQUENCE [LARGE SCALE GENOMIC DNA]</scope>
    <source>
        <strain evidence="2 3">Co17</strain>
    </source>
</reference>
<evidence type="ECO:0000259" key="1">
    <source>
        <dbReference type="SMART" id="SM00849"/>
    </source>
</evidence>
<organism evidence="2 3">
    <name type="scientific">Gordonia iterans</name>
    <dbReference type="NCBI Taxonomy" id="1004901"/>
    <lineage>
        <taxon>Bacteria</taxon>
        <taxon>Bacillati</taxon>
        <taxon>Actinomycetota</taxon>
        <taxon>Actinomycetes</taxon>
        <taxon>Mycobacteriales</taxon>
        <taxon>Gordoniaceae</taxon>
        <taxon>Gordonia</taxon>
    </lineage>
</organism>
<dbReference type="InterPro" id="IPR001279">
    <property type="entry name" value="Metallo-B-lactamas"/>
</dbReference>
<dbReference type="KEGG" id="git:C6V83_02235"/>
<feature type="domain" description="Metallo-beta-lactamase" evidence="1">
    <location>
        <begin position="22"/>
        <end position="229"/>
    </location>
</feature>
<dbReference type="Pfam" id="PF00753">
    <property type="entry name" value="Lactamase_B"/>
    <property type="match status" value="1"/>
</dbReference>
<sequence length="248" mass="26661">MDMRIDTLTSGRTRTHFVSTATVNWIVLQDDDGVTLIDGGYPGHADAVIESLNRIGSAPEEIRAALLTHAHVDHLGGLVRLRDRHDFDVYADPHEVAHARREYLEQADAMSLAPIAWRPRVLHWLSQILPLGALSRTGLDDAAPFPGLAALPGRPVALPCPGHTRGHSAFLVADGEILVTGDALITGHLITSAQGPQCLGPIFTHDPERNAESLESLAATDANLILPGHGDLWEGPARTAVNLALSRR</sequence>
<gene>
    <name evidence="2" type="ORF">C6V83_02235</name>
</gene>
<dbReference type="InterPro" id="IPR050855">
    <property type="entry name" value="NDM-1-like"/>
</dbReference>
<dbReference type="InterPro" id="IPR036866">
    <property type="entry name" value="RibonucZ/Hydroxyglut_hydro"/>
</dbReference>
<evidence type="ECO:0000313" key="2">
    <source>
        <dbReference type="EMBL" id="AVL99289.1"/>
    </source>
</evidence>
<dbReference type="OrthoDB" id="2971563at2"/>
<dbReference type="SMART" id="SM00849">
    <property type="entry name" value="Lactamase_B"/>
    <property type="match status" value="1"/>
</dbReference>